<dbReference type="Gene3D" id="1.25.40.10">
    <property type="entry name" value="Tetratricopeptide repeat domain"/>
    <property type="match status" value="1"/>
</dbReference>
<evidence type="ECO:0000313" key="2">
    <source>
        <dbReference type="Proteomes" id="UP000232693"/>
    </source>
</evidence>
<reference evidence="1 2" key="1">
    <citation type="submission" date="2017-12" db="EMBL/GenBank/DDBJ databases">
        <title>Kangiella profundi FT102 completed genome.</title>
        <authorList>
            <person name="Xu J."/>
            <person name="Wang J."/>
            <person name="Lu Y."/>
        </authorList>
    </citation>
    <scope>NUCLEOTIDE SEQUENCE [LARGE SCALE GENOMIC DNA]</scope>
    <source>
        <strain evidence="1 2">FT102</strain>
    </source>
</reference>
<dbReference type="Proteomes" id="UP000232693">
    <property type="component" value="Chromosome"/>
</dbReference>
<dbReference type="AlphaFoldDB" id="A0A2K9ADE6"/>
<name>A0A2K9ADE6_9GAMM</name>
<dbReference type="OrthoDB" id="6193159at2"/>
<proteinExistence type="predicted"/>
<keyword evidence="2" id="KW-1185">Reference proteome</keyword>
<sequence>MHIKKLLLTFVLLSGSQTVFASNQEFYVINESDIAKADELFQNEQYEESQQLYSQLAKAGDKYSQYILSVIYMNGLTGEKNIEKAYAWARVAKEDGSKELSQHFDYIKSLIPLEQKEQIVKSSTDIYRQYSNLGVAENYLAYLKDEFPKCTGSRLKINVNACERVQVACNINSVWGGNTIPDLVSTFGKDCLEFAAKIQPENLKKMKAGIDLMEEYIQEERKKGSVIITEEK</sequence>
<evidence type="ECO:0000313" key="1">
    <source>
        <dbReference type="EMBL" id="AUD78416.1"/>
    </source>
</evidence>
<organism evidence="1 2">
    <name type="scientific">Kangiella profundi</name>
    <dbReference type="NCBI Taxonomy" id="1561924"/>
    <lineage>
        <taxon>Bacteria</taxon>
        <taxon>Pseudomonadati</taxon>
        <taxon>Pseudomonadota</taxon>
        <taxon>Gammaproteobacteria</taxon>
        <taxon>Kangiellales</taxon>
        <taxon>Kangiellaceae</taxon>
        <taxon>Kangiella</taxon>
    </lineage>
</organism>
<dbReference type="KEGG" id="kpd:CW740_03785"/>
<gene>
    <name evidence="1" type="ORF">CW740_03785</name>
</gene>
<dbReference type="RefSeq" id="WP_106646287.1">
    <property type="nucleotide sequence ID" value="NZ_BMGO01000002.1"/>
</dbReference>
<accession>A0A2K9ADE6</accession>
<dbReference type="SUPFAM" id="SSF81901">
    <property type="entry name" value="HCP-like"/>
    <property type="match status" value="1"/>
</dbReference>
<dbReference type="InterPro" id="IPR011990">
    <property type="entry name" value="TPR-like_helical_dom_sf"/>
</dbReference>
<protein>
    <submittedName>
        <fullName evidence="1">Uncharacterized protein</fullName>
    </submittedName>
</protein>
<dbReference type="EMBL" id="CP025120">
    <property type="protein sequence ID" value="AUD78416.1"/>
    <property type="molecule type" value="Genomic_DNA"/>
</dbReference>